<dbReference type="InParanoid" id="A0A059CVH5"/>
<proteinExistence type="predicted"/>
<evidence type="ECO:0000313" key="2">
    <source>
        <dbReference type="EMBL" id="KCW82448.1"/>
    </source>
</evidence>
<evidence type="ECO:0000259" key="1">
    <source>
        <dbReference type="Pfam" id="PF01582"/>
    </source>
</evidence>
<dbReference type="AlphaFoldDB" id="A0A059CVH5"/>
<accession>A0A059CVH5</accession>
<dbReference type="PANTHER" id="PTHR11017">
    <property type="entry name" value="LEUCINE-RICH REPEAT-CONTAINING PROTEIN"/>
    <property type="match status" value="1"/>
</dbReference>
<organism evidence="2">
    <name type="scientific">Eucalyptus grandis</name>
    <name type="common">Flooded gum</name>
    <dbReference type="NCBI Taxonomy" id="71139"/>
    <lineage>
        <taxon>Eukaryota</taxon>
        <taxon>Viridiplantae</taxon>
        <taxon>Streptophyta</taxon>
        <taxon>Embryophyta</taxon>
        <taxon>Tracheophyta</taxon>
        <taxon>Spermatophyta</taxon>
        <taxon>Magnoliopsida</taxon>
        <taxon>eudicotyledons</taxon>
        <taxon>Gunneridae</taxon>
        <taxon>Pentapetalae</taxon>
        <taxon>rosids</taxon>
        <taxon>malvids</taxon>
        <taxon>Myrtales</taxon>
        <taxon>Myrtaceae</taxon>
        <taxon>Myrtoideae</taxon>
        <taxon>Eucalypteae</taxon>
        <taxon>Eucalyptus</taxon>
    </lineage>
</organism>
<dbReference type="EMBL" id="KK198755">
    <property type="protein sequence ID" value="KCW82448.1"/>
    <property type="molecule type" value="Genomic_DNA"/>
</dbReference>
<dbReference type="GO" id="GO:0006952">
    <property type="term" value="P:defense response"/>
    <property type="evidence" value="ECO:0007669"/>
    <property type="project" value="InterPro"/>
</dbReference>
<dbReference type="Gramene" id="KCW82448">
    <property type="protein sequence ID" value="KCW82448"/>
    <property type="gene ID" value="EUGRSUZ_C03843"/>
</dbReference>
<name>A0A059CVH5_EUCGR</name>
<feature type="domain" description="TIR" evidence="1">
    <location>
        <begin position="62"/>
        <end position="166"/>
    </location>
</feature>
<dbReference type="InterPro" id="IPR044974">
    <property type="entry name" value="Disease_R_plants"/>
</dbReference>
<dbReference type="InterPro" id="IPR000157">
    <property type="entry name" value="TIR_dom"/>
</dbReference>
<dbReference type="Pfam" id="PF01582">
    <property type="entry name" value="TIR"/>
    <property type="match status" value="1"/>
</dbReference>
<reference evidence="2" key="1">
    <citation type="submission" date="2013-07" db="EMBL/GenBank/DDBJ databases">
        <title>The genome of Eucalyptus grandis.</title>
        <authorList>
            <person name="Schmutz J."/>
            <person name="Hayes R."/>
            <person name="Myburg A."/>
            <person name="Tuskan G."/>
            <person name="Grattapaglia D."/>
            <person name="Rokhsar D.S."/>
        </authorList>
    </citation>
    <scope>NUCLEOTIDE SEQUENCE</scope>
    <source>
        <tissue evidence="2">Leaf extractions</tissue>
    </source>
</reference>
<gene>
    <name evidence="2" type="ORF">EUGRSUZ_C03843</name>
</gene>
<dbReference type="PANTHER" id="PTHR11017:SF570">
    <property type="entry name" value="DISEASE RESISTANCE PROTEIN (TIR-NBS CLASS)-RELATED"/>
    <property type="match status" value="1"/>
</dbReference>
<dbReference type="SUPFAM" id="SSF52200">
    <property type="entry name" value="Toll/Interleukin receptor TIR domain"/>
    <property type="match status" value="1"/>
</dbReference>
<protein>
    <recommendedName>
        <fullName evidence="1">TIR domain-containing protein</fullName>
    </recommendedName>
</protein>
<dbReference type="Gene3D" id="3.40.50.10140">
    <property type="entry name" value="Toll/interleukin-1 receptor homology (TIR) domain"/>
    <property type="match status" value="1"/>
</dbReference>
<dbReference type="InterPro" id="IPR035897">
    <property type="entry name" value="Toll_tir_struct_dom_sf"/>
</dbReference>
<dbReference type="GO" id="GO:0007165">
    <property type="term" value="P:signal transduction"/>
    <property type="evidence" value="ECO:0000318"/>
    <property type="project" value="GO_Central"/>
</dbReference>
<dbReference type="GO" id="GO:0005634">
    <property type="term" value="C:nucleus"/>
    <property type="evidence" value="ECO:0000318"/>
    <property type="project" value="GO_Central"/>
</dbReference>
<sequence>MGNPGKFRVLCTRLVRPREGEVFLFPCARHLRWIAPVSACSSRIFSPFSLTDLMWNLHQDQQNYASSRCCLGELLEMMECKISRGHLVLPILYKVEPEDVELLLVMLAKRFCLREKHVDEKVEDQWEEVLIEIRSLKGWDSKKDVNRYEEELVKLVIMKVLSTLKKAFRLVFTEHVVRINSPIENVMIVVHRNSSATLIGIYGMGGIGKIVFAEVINNKLSDQCGTN</sequence>